<gene>
    <name evidence="1" type="ORF">CCACVL1_01676</name>
</gene>
<proteinExistence type="predicted"/>
<comment type="caution">
    <text evidence="1">The sequence shown here is derived from an EMBL/GenBank/DDBJ whole genome shotgun (WGS) entry which is preliminary data.</text>
</comment>
<reference evidence="1 2" key="1">
    <citation type="submission" date="2013-09" db="EMBL/GenBank/DDBJ databases">
        <title>Corchorus capsularis genome sequencing.</title>
        <authorList>
            <person name="Alam M."/>
            <person name="Haque M.S."/>
            <person name="Islam M.S."/>
            <person name="Emdad E.M."/>
            <person name="Islam M.M."/>
            <person name="Ahmed B."/>
            <person name="Halim A."/>
            <person name="Hossen Q.M.M."/>
            <person name="Hossain M.Z."/>
            <person name="Ahmed R."/>
            <person name="Khan M.M."/>
            <person name="Islam R."/>
            <person name="Rashid M.M."/>
            <person name="Khan S.A."/>
            <person name="Rahman M.S."/>
            <person name="Alam M."/>
        </authorList>
    </citation>
    <scope>NUCLEOTIDE SEQUENCE [LARGE SCALE GENOMIC DNA]</scope>
    <source>
        <strain evidence="2">cv. CVL-1</strain>
        <tissue evidence="1">Whole seedling</tissue>
    </source>
</reference>
<dbReference type="AlphaFoldDB" id="A0A1R3KGK0"/>
<sequence>MSLLMSKELIIKTLPKVFSQPGVI</sequence>
<accession>A0A1R3KGK0</accession>
<keyword evidence="2" id="KW-1185">Reference proteome</keyword>
<evidence type="ECO:0000313" key="2">
    <source>
        <dbReference type="Proteomes" id="UP000188268"/>
    </source>
</evidence>
<organism evidence="1 2">
    <name type="scientific">Corchorus capsularis</name>
    <name type="common">Jute</name>
    <dbReference type="NCBI Taxonomy" id="210143"/>
    <lineage>
        <taxon>Eukaryota</taxon>
        <taxon>Viridiplantae</taxon>
        <taxon>Streptophyta</taxon>
        <taxon>Embryophyta</taxon>
        <taxon>Tracheophyta</taxon>
        <taxon>Spermatophyta</taxon>
        <taxon>Magnoliopsida</taxon>
        <taxon>eudicotyledons</taxon>
        <taxon>Gunneridae</taxon>
        <taxon>Pentapetalae</taxon>
        <taxon>rosids</taxon>
        <taxon>malvids</taxon>
        <taxon>Malvales</taxon>
        <taxon>Malvaceae</taxon>
        <taxon>Grewioideae</taxon>
        <taxon>Apeibeae</taxon>
        <taxon>Corchorus</taxon>
    </lineage>
</organism>
<protein>
    <submittedName>
        <fullName evidence="1">Uncharacterized protein</fullName>
    </submittedName>
</protein>
<dbReference type="Gramene" id="OMP06213">
    <property type="protein sequence ID" value="OMP06213"/>
    <property type="gene ID" value="CCACVL1_01676"/>
</dbReference>
<evidence type="ECO:0000313" key="1">
    <source>
        <dbReference type="EMBL" id="OMP06213.1"/>
    </source>
</evidence>
<dbReference type="EMBL" id="AWWV01005006">
    <property type="protein sequence ID" value="OMP06213.1"/>
    <property type="molecule type" value="Genomic_DNA"/>
</dbReference>
<dbReference type="Proteomes" id="UP000188268">
    <property type="component" value="Unassembled WGS sequence"/>
</dbReference>
<name>A0A1R3KGK0_COCAP</name>